<keyword evidence="4 6" id="KW-0378">Hydrolase</keyword>
<dbReference type="GO" id="GO:0000049">
    <property type="term" value="F:tRNA binding"/>
    <property type="evidence" value="ECO:0007669"/>
    <property type="project" value="UniProtKB-UniRule"/>
</dbReference>
<dbReference type="GO" id="GO:0001682">
    <property type="term" value="P:tRNA 5'-leader removal"/>
    <property type="evidence" value="ECO:0007669"/>
    <property type="project" value="UniProtKB-UniRule"/>
</dbReference>
<dbReference type="EMBL" id="MHPE01000040">
    <property type="protein sequence ID" value="OGZ75976.1"/>
    <property type="molecule type" value="Genomic_DNA"/>
</dbReference>
<dbReference type="InterPro" id="IPR000100">
    <property type="entry name" value="RNase_P"/>
</dbReference>
<dbReference type="PANTHER" id="PTHR33992:SF1">
    <property type="entry name" value="RIBONUCLEASE P PROTEIN COMPONENT"/>
    <property type="match status" value="1"/>
</dbReference>
<dbReference type="PANTHER" id="PTHR33992">
    <property type="entry name" value="RIBONUCLEASE P PROTEIN COMPONENT"/>
    <property type="match status" value="1"/>
</dbReference>
<dbReference type="HAMAP" id="MF_00227">
    <property type="entry name" value="RNase_P"/>
    <property type="match status" value="1"/>
</dbReference>
<comment type="caution">
    <text evidence="8">The sequence shown here is derived from an EMBL/GenBank/DDBJ whole genome shotgun (WGS) entry which is preliminary data.</text>
</comment>
<dbReference type="InterPro" id="IPR020568">
    <property type="entry name" value="Ribosomal_Su5_D2-typ_SF"/>
</dbReference>
<sequence length="110" mass="12642">MALPKKNRLTSKKEIDHIFKNGRTVKGSFLFIKLLDNPRGYSRFAFIVPSKYAPLAVDRNRTKRALSEEVRRTPILSGKSHDVIVSVFKKITKSELDSLTRELRELLSKV</sequence>
<comment type="function">
    <text evidence="6">RNaseP catalyzes the removal of the 5'-leader sequence from pre-tRNA to produce the mature 5'-terminus. It can also cleave other RNA substrates such as 4.5S RNA. The protein component plays an auxiliary but essential role in vivo by binding to the 5'-leader sequence and broadening the substrate specificity of the ribozyme.</text>
</comment>
<evidence type="ECO:0000256" key="4">
    <source>
        <dbReference type="ARBA" id="ARBA00022801"/>
    </source>
</evidence>
<name>A0A1G2IMG5_9BACT</name>
<dbReference type="AlphaFoldDB" id="A0A1G2IMG5"/>
<dbReference type="Pfam" id="PF00825">
    <property type="entry name" value="Ribonuclease_P"/>
    <property type="match status" value="1"/>
</dbReference>
<dbReference type="SUPFAM" id="SSF54211">
    <property type="entry name" value="Ribosomal protein S5 domain 2-like"/>
    <property type="match status" value="1"/>
</dbReference>
<dbReference type="InterPro" id="IPR014721">
    <property type="entry name" value="Ribsml_uS5_D2-typ_fold_subgr"/>
</dbReference>
<dbReference type="NCBIfam" id="TIGR00188">
    <property type="entry name" value="rnpA"/>
    <property type="match status" value="1"/>
</dbReference>
<dbReference type="Gene3D" id="3.30.230.10">
    <property type="match status" value="1"/>
</dbReference>
<comment type="catalytic activity">
    <reaction evidence="6">
        <text>Endonucleolytic cleavage of RNA, removing 5'-extranucleotides from tRNA precursor.</text>
        <dbReference type="EC" id="3.1.26.5"/>
    </reaction>
</comment>
<comment type="subunit">
    <text evidence="6">Consists of a catalytic RNA component (M1 or rnpB) and a protein subunit.</text>
</comment>
<proteinExistence type="inferred from homology"/>
<gene>
    <name evidence="6" type="primary">rnpA</name>
    <name evidence="8" type="ORF">A3G45_02235</name>
</gene>
<dbReference type="EC" id="3.1.26.5" evidence="6 7"/>
<evidence type="ECO:0000256" key="6">
    <source>
        <dbReference type="HAMAP-Rule" id="MF_00227"/>
    </source>
</evidence>
<keyword evidence="3 6" id="KW-0255">Endonuclease</keyword>
<accession>A0A1G2IMG5</accession>
<keyword evidence="5 6" id="KW-0694">RNA-binding</keyword>
<evidence type="ECO:0000256" key="3">
    <source>
        <dbReference type="ARBA" id="ARBA00022759"/>
    </source>
</evidence>
<evidence type="ECO:0000256" key="7">
    <source>
        <dbReference type="NCBIfam" id="TIGR00188"/>
    </source>
</evidence>
<evidence type="ECO:0000256" key="2">
    <source>
        <dbReference type="ARBA" id="ARBA00022722"/>
    </source>
</evidence>
<comment type="similarity">
    <text evidence="6">Belongs to the RnpA family.</text>
</comment>
<keyword evidence="2 6" id="KW-0540">Nuclease</keyword>
<reference evidence="8 9" key="1">
    <citation type="journal article" date="2016" name="Nat. Commun.">
        <title>Thousands of microbial genomes shed light on interconnected biogeochemical processes in an aquifer system.</title>
        <authorList>
            <person name="Anantharaman K."/>
            <person name="Brown C.T."/>
            <person name="Hug L.A."/>
            <person name="Sharon I."/>
            <person name="Castelle C.J."/>
            <person name="Probst A.J."/>
            <person name="Thomas B.C."/>
            <person name="Singh A."/>
            <person name="Wilkins M.J."/>
            <person name="Karaoz U."/>
            <person name="Brodie E.L."/>
            <person name="Williams K.H."/>
            <person name="Hubbard S.S."/>
            <person name="Banfield J.F."/>
        </authorList>
    </citation>
    <scope>NUCLEOTIDE SEQUENCE [LARGE SCALE GENOMIC DNA]</scope>
</reference>
<keyword evidence="1 6" id="KW-0819">tRNA processing</keyword>
<protein>
    <recommendedName>
        <fullName evidence="6 7">Ribonuclease P protein component</fullName>
        <shortName evidence="6">RNase P protein</shortName>
        <shortName evidence="6">RNaseP protein</shortName>
        <ecNumber evidence="6 7">3.1.26.5</ecNumber>
    </recommendedName>
    <alternativeName>
        <fullName evidence="6">Protein C5</fullName>
    </alternativeName>
</protein>
<organism evidence="8 9">
    <name type="scientific">Candidatus Staskawiczbacteria bacterium RIFCSPLOWO2_12_FULL_37_15</name>
    <dbReference type="NCBI Taxonomy" id="1802218"/>
    <lineage>
        <taxon>Bacteria</taxon>
        <taxon>Candidatus Staskawicziibacteriota</taxon>
    </lineage>
</organism>
<evidence type="ECO:0000313" key="8">
    <source>
        <dbReference type="EMBL" id="OGZ75976.1"/>
    </source>
</evidence>
<dbReference type="GO" id="GO:0004526">
    <property type="term" value="F:ribonuclease P activity"/>
    <property type="evidence" value="ECO:0007669"/>
    <property type="project" value="UniProtKB-UniRule"/>
</dbReference>
<dbReference type="Proteomes" id="UP000178632">
    <property type="component" value="Unassembled WGS sequence"/>
</dbReference>
<dbReference type="GO" id="GO:0042781">
    <property type="term" value="F:3'-tRNA processing endoribonuclease activity"/>
    <property type="evidence" value="ECO:0007669"/>
    <property type="project" value="TreeGrafter"/>
</dbReference>
<dbReference type="GO" id="GO:0030677">
    <property type="term" value="C:ribonuclease P complex"/>
    <property type="evidence" value="ECO:0007669"/>
    <property type="project" value="TreeGrafter"/>
</dbReference>
<evidence type="ECO:0000313" key="9">
    <source>
        <dbReference type="Proteomes" id="UP000178632"/>
    </source>
</evidence>
<evidence type="ECO:0000256" key="1">
    <source>
        <dbReference type="ARBA" id="ARBA00022694"/>
    </source>
</evidence>
<evidence type="ECO:0000256" key="5">
    <source>
        <dbReference type="ARBA" id="ARBA00022884"/>
    </source>
</evidence>